<gene>
    <name evidence="3" type="ORF">NG821_05455</name>
</gene>
<reference evidence="3 4" key="1">
    <citation type="submission" date="2022-06" db="EMBL/GenBank/DDBJ databases">
        <title>A taxonomic note on the genus Prevotella: Description of four novel genera and emended description of the genera Hallella and Xylanibacter.</title>
        <authorList>
            <person name="Hitch T.C.A."/>
        </authorList>
    </citation>
    <scope>NUCLEOTIDE SEQUENCE [LARGE SCALE GENOMIC DNA]</scope>
    <source>
        <strain evidence="3 4">DSM 100619</strain>
    </source>
</reference>
<keyword evidence="1" id="KW-0732">Signal</keyword>
<sequence length="175" mass="19706">MSIRKWLPVCMLLWLLASCSDSESVRSAGDHSLVQVGDTLPVFSVMSSDGIQYSNLSLKGSVSVLVFFNTDCSDCRQELPQIEKAYKVYQDNPDVKWLAISREESSEAVSSYWATAGLDLPYSAQQDRKVYNLFASQDIPRIYIADRQGRVHFIYSDVEMPDENTFSEAVRACLP</sequence>
<dbReference type="InterPro" id="IPR000866">
    <property type="entry name" value="AhpC/TSA"/>
</dbReference>
<dbReference type="SUPFAM" id="SSF52833">
    <property type="entry name" value="Thioredoxin-like"/>
    <property type="match status" value="1"/>
</dbReference>
<dbReference type="Proteomes" id="UP001204015">
    <property type="component" value="Unassembled WGS sequence"/>
</dbReference>
<dbReference type="EMBL" id="JAMXLY010000015">
    <property type="protein sequence ID" value="MCO6025290.1"/>
    <property type="molecule type" value="Genomic_DNA"/>
</dbReference>
<accession>A0ABT1BW27</accession>
<keyword evidence="4" id="KW-1185">Reference proteome</keyword>
<name>A0ABT1BW27_9BACT</name>
<dbReference type="InterPro" id="IPR013766">
    <property type="entry name" value="Thioredoxin_domain"/>
</dbReference>
<protein>
    <submittedName>
        <fullName evidence="3">TlpA family protein disulfide reductase</fullName>
    </submittedName>
</protein>
<dbReference type="PROSITE" id="PS51257">
    <property type="entry name" value="PROKAR_LIPOPROTEIN"/>
    <property type="match status" value="1"/>
</dbReference>
<feature type="chain" id="PRO_5045759424" evidence="1">
    <location>
        <begin position="23"/>
        <end position="175"/>
    </location>
</feature>
<dbReference type="InterPro" id="IPR050553">
    <property type="entry name" value="Thioredoxin_ResA/DsbE_sf"/>
</dbReference>
<evidence type="ECO:0000256" key="1">
    <source>
        <dbReference type="SAM" id="SignalP"/>
    </source>
</evidence>
<dbReference type="PANTHER" id="PTHR42852">
    <property type="entry name" value="THIOL:DISULFIDE INTERCHANGE PROTEIN DSBE"/>
    <property type="match status" value="1"/>
</dbReference>
<dbReference type="Pfam" id="PF00578">
    <property type="entry name" value="AhpC-TSA"/>
    <property type="match status" value="1"/>
</dbReference>
<feature type="domain" description="Thioredoxin" evidence="2">
    <location>
        <begin position="34"/>
        <end position="175"/>
    </location>
</feature>
<evidence type="ECO:0000259" key="2">
    <source>
        <dbReference type="PROSITE" id="PS51352"/>
    </source>
</evidence>
<feature type="signal peptide" evidence="1">
    <location>
        <begin position="1"/>
        <end position="22"/>
    </location>
</feature>
<evidence type="ECO:0000313" key="4">
    <source>
        <dbReference type="Proteomes" id="UP001204015"/>
    </source>
</evidence>
<dbReference type="PROSITE" id="PS51352">
    <property type="entry name" value="THIOREDOXIN_2"/>
    <property type="match status" value="1"/>
</dbReference>
<comment type="caution">
    <text evidence="3">The sequence shown here is derived from an EMBL/GenBank/DDBJ whole genome shotgun (WGS) entry which is preliminary data.</text>
</comment>
<dbReference type="Gene3D" id="3.40.30.10">
    <property type="entry name" value="Glutaredoxin"/>
    <property type="match status" value="1"/>
</dbReference>
<dbReference type="RefSeq" id="WP_252760651.1">
    <property type="nucleotide sequence ID" value="NZ_JAMXLY010000015.1"/>
</dbReference>
<organism evidence="3 4">
    <name type="scientific">Segatella cerevisiae</name>
    <dbReference type="NCBI Taxonomy" id="2053716"/>
    <lineage>
        <taxon>Bacteria</taxon>
        <taxon>Pseudomonadati</taxon>
        <taxon>Bacteroidota</taxon>
        <taxon>Bacteroidia</taxon>
        <taxon>Bacteroidales</taxon>
        <taxon>Prevotellaceae</taxon>
        <taxon>Segatella</taxon>
    </lineage>
</organism>
<dbReference type="CDD" id="cd02966">
    <property type="entry name" value="TlpA_like_family"/>
    <property type="match status" value="1"/>
</dbReference>
<evidence type="ECO:0000313" key="3">
    <source>
        <dbReference type="EMBL" id="MCO6025290.1"/>
    </source>
</evidence>
<dbReference type="InterPro" id="IPR036249">
    <property type="entry name" value="Thioredoxin-like_sf"/>
</dbReference>
<dbReference type="PANTHER" id="PTHR42852:SF17">
    <property type="entry name" value="THIOREDOXIN-LIKE PROTEIN HI_1115"/>
    <property type="match status" value="1"/>
</dbReference>
<proteinExistence type="predicted"/>